<dbReference type="Proteomes" id="UP000838756">
    <property type="component" value="Unassembled WGS sequence"/>
</dbReference>
<organism evidence="2 3">
    <name type="scientific">Pararge aegeria aegeria</name>
    <dbReference type="NCBI Taxonomy" id="348720"/>
    <lineage>
        <taxon>Eukaryota</taxon>
        <taxon>Metazoa</taxon>
        <taxon>Ecdysozoa</taxon>
        <taxon>Arthropoda</taxon>
        <taxon>Hexapoda</taxon>
        <taxon>Insecta</taxon>
        <taxon>Pterygota</taxon>
        <taxon>Neoptera</taxon>
        <taxon>Endopterygota</taxon>
        <taxon>Lepidoptera</taxon>
        <taxon>Glossata</taxon>
        <taxon>Ditrysia</taxon>
        <taxon>Papilionoidea</taxon>
        <taxon>Nymphalidae</taxon>
        <taxon>Satyrinae</taxon>
        <taxon>Satyrini</taxon>
        <taxon>Parargina</taxon>
        <taxon>Pararge</taxon>
    </lineage>
</organism>
<dbReference type="OrthoDB" id="6779410at2759"/>
<evidence type="ECO:0000313" key="2">
    <source>
        <dbReference type="EMBL" id="CAH2207570.1"/>
    </source>
</evidence>
<keyword evidence="3" id="KW-1185">Reference proteome</keyword>
<gene>
    <name evidence="2" type="primary">jg26512</name>
    <name evidence="2" type="ORF">PAEG_LOCUS191</name>
</gene>
<dbReference type="AlphaFoldDB" id="A0A8S4QBJ4"/>
<comment type="caution">
    <text evidence="2">The sequence shown here is derived from an EMBL/GenBank/DDBJ whole genome shotgun (WGS) entry which is preliminary data.</text>
</comment>
<evidence type="ECO:0000313" key="3">
    <source>
        <dbReference type="Proteomes" id="UP000838756"/>
    </source>
</evidence>
<name>A0A8S4QBJ4_9NEOP</name>
<feature type="domain" description="DUF7869" evidence="1">
    <location>
        <begin position="121"/>
        <end position="266"/>
    </location>
</feature>
<sequence>MSVTHSFFRKVFTRYFNIGFGTPRQDVCSTCIQITEQIKHEKSVAEKQKLMTNLRIHKLRAKAFFLKLREENDDLLTLSFDCQKNLPLPKVADQAAYYSRQLYLYNFTAVIGSSHSVLQKSNVRSYLWTEDISAKSSNEISSAVYHCLNSFDLHNIKTVRLMADGCGGQNKNSIMIGMVSKWFSEAPATLKRVEIIFPVTGHSFLPADRVFALTEKRVRKIETIVKPEEYENIISEHAEIFKLGTEVPIYDFRSAVKETLKDVSRWHFQITKVKRVVLKRGKTTRRILARGELSYQNDTGVAKCLLRPTRNFTHLVPDQLSVGVKVTEAKLNDVKKLLIKHFGQKWLQLDYLSFYRNIFERDSNVETREDDACCEQEMEEILDFV</sequence>
<protein>
    <submittedName>
        <fullName evidence="2">Jg26512 protein</fullName>
    </submittedName>
</protein>
<dbReference type="InterPro" id="IPR057191">
    <property type="entry name" value="DUF7869"/>
</dbReference>
<dbReference type="PANTHER" id="PTHR34415">
    <property type="entry name" value="INTEGRASE CATALYTIC DOMAIN-CONTAINING PROTEIN"/>
    <property type="match status" value="1"/>
</dbReference>
<dbReference type="EMBL" id="CAKXAJ010000614">
    <property type="protein sequence ID" value="CAH2207570.1"/>
    <property type="molecule type" value="Genomic_DNA"/>
</dbReference>
<dbReference type="Pfam" id="PF25273">
    <property type="entry name" value="DUF7869"/>
    <property type="match status" value="1"/>
</dbReference>
<evidence type="ECO:0000259" key="1">
    <source>
        <dbReference type="Pfam" id="PF25273"/>
    </source>
</evidence>
<proteinExistence type="predicted"/>
<dbReference type="PANTHER" id="PTHR34415:SF1">
    <property type="entry name" value="INTEGRASE CATALYTIC DOMAIN-CONTAINING PROTEIN"/>
    <property type="match status" value="1"/>
</dbReference>
<accession>A0A8S4QBJ4</accession>
<reference evidence="2" key="1">
    <citation type="submission" date="2022-03" db="EMBL/GenBank/DDBJ databases">
        <authorList>
            <person name="Lindestad O."/>
        </authorList>
    </citation>
    <scope>NUCLEOTIDE SEQUENCE</scope>
</reference>